<evidence type="ECO:0000256" key="3">
    <source>
        <dbReference type="SAM" id="Phobius"/>
    </source>
</evidence>
<dbReference type="PROSITE" id="PS50977">
    <property type="entry name" value="HTH_TETR_2"/>
    <property type="match status" value="1"/>
</dbReference>
<keyword evidence="6" id="KW-1185">Reference proteome</keyword>
<dbReference type="PRINTS" id="PR00455">
    <property type="entry name" value="HTHTETR"/>
</dbReference>
<proteinExistence type="predicted"/>
<keyword evidence="3" id="KW-0472">Membrane</keyword>
<gene>
    <name evidence="5" type="ORF">A4H97_14020</name>
</gene>
<comment type="caution">
    <text evidence="5">The sequence shown here is derived from an EMBL/GenBank/DDBJ whole genome shotgun (WGS) entry which is preliminary data.</text>
</comment>
<dbReference type="PROSITE" id="PS01081">
    <property type="entry name" value="HTH_TETR_1"/>
    <property type="match status" value="1"/>
</dbReference>
<reference evidence="6" key="1">
    <citation type="submission" date="2016-04" db="EMBL/GenBank/DDBJ databases">
        <authorList>
            <person name="Chen L."/>
            <person name="Zhuang W."/>
            <person name="Wang G."/>
        </authorList>
    </citation>
    <scope>NUCLEOTIDE SEQUENCE [LARGE SCALE GENOMIC DNA]</scope>
    <source>
        <strain evidence="6">17621</strain>
    </source>
</reference>
<keyword evidence="3" id="KW-0812">Transmembrane</keyword>
<evidence type="ECO:0000313" key="6">
    <source>
        <dbReference type="Proteomes" id="UP000192610"/>
    </source>
</evidence>
<organism evidence="5 6">
    <name type="scientific">Niastella yeongjuensis</name>
    <dbReference type="NCBI Taxonomy" id="354355"/>
    <lineage>
        <taxon>Bacteria</taxon>
        <taxon>Pseudomonadati</taxon>
        <taxon>Bacteroidota</taxon>
        <taxon>Chitinophagia</taxon>
        <taxon>Chitinophagales</taxon>
        <taxon>Chitinophagaceae</taxon>
        <taxon>Niastella</taxon>
    </lineage>
</organism>
<sequence length="205" mass="23475">MKKIPKKANPGDYPTEEKIKEAAKRVFIHKGFAAATTREISDEAGINYALLHYHFRSKKKLFDIVAQEQAAIFFGGIYPIVNNETTCLEEKIKAIVAYYTEILLKEAGLVLFILSEMQNRPERISRLMKANRGLIKAVIARQMREARPDIHPIHLLMSMLGMVLFPFIGKEIFRQTMEIDKNAFAKMLKERIKLLPDLIKGMLGI</sequence>
<name>A0A1V9E3M7_9BACT</name>
<feature type="DNA-binding region" description="H-T-H motif" evidence="2">
    <location>
        <begin position="36"/>
        <end position="55"/>
    </location>
</feature>
<keyword evidence="3" id="KW-1133">Transmembrane helix</keyword>
<dbReference type="InterPro" id="IPR036271">
    <property type="entry name" value="Tet_transcr_reg_TetR-rel_C_sf"/>
</dbReference>
<keyword evidence="1 2" id="KW-0238">DNA-binding</keyword>
<dbReference type="InterPro" id="IPR009057">
    <property type="entry name" value="Homeodomain-like_sf"/>
</dbReference>
<dbReference type="Gene3D" id="1.10.357.10">
    <property type="entry name" value="Tetracycline Repressor, domain 2"/>
    <property type="match status" value="1"/>
</dbReference>
<accession>A0A1V9E3M7</accession>
<dbReference type="SUPFAM" id="SSF46689">
    <property type="entry name" value="Homeodomain-like"/>
    <property type="match status" value="1"/>
</dbReference>
<dbReference type="PANTHER" id="PTHR43479">
    <property type="entry name" value="ACREF/ENVCD OPERON REPRESSOR-RELATED"/>
    <property type="match status" value="1"/>
</dbReference>
<dbReference type="PANTHER" id="PTHR43479:SF11">
    <property type="entry name" value="ACREF_ENVCD OPERON REPRESSOR-RELATED"/>
    <property type="match status" value="1"/>
</dbReference>
<dbReference type="Proteomes" id="UP000192610">
    <property type="component" value="Unassembled WGS sequence"/>
</dbReference>
<evidence type="ECO:0000256" key="2">
    <source>
        <dbReference type="PROSITE-ProRule" id="PRU00335"/>
    </source>
</evidence>
<dbReference type="InterPro" id="IPR001647">
    <property type="entry name" value="HTH_TetR"/>
</dbReference>
<protein>
    <recommendedName>
        <fullName evidence="4">HTH tetR-type domain-containing protein</fullName>
    </recommendedName>
</protein>
<evidence type="ECO:0000313" key="5">
    <source>
        <dbReference type="EMBL" id="OQP40733.1"/>
    </source>
</evidence>
<dbReference type="Pfam" id="PF00440">
    <property type="entry name" value="TetR_N"/>
    <property type="match status" value="1"/>
</dbReference>
<feature type="transmembrane region" description="Helical" evidence="3">
    <location>
        <begin position="150"/>
        <end position="169"/>
    </location>
</feature>
<evidence type="ECO:0000256" key="1">
    <source>
        <dbReference type="ARBA" id="ARBA00023125"/>
    </source>
</evidence>
<evidence type="ECO:0000259" key="4">
    <source>
        <dbReference type="PROSITE" id="PS50977"/>
    </source>
</evidence>
<dbReference type="GO" id="GO:0003677">
    <property type="term" value="F:DNA binding"/>
    <property type="evidence" value="ECO:0007669"/>
    <property type="project" value="UniProtKB-UniRule"/>
</dbReference>
<dbReference type="InterPro" id="IPR050624">
    <property type="entry name" value="HTH-type_Tx_Regulator"/>
</dbReference>
<dbReference type="AlphaFoldDB" id="A0A1V9E3M7"/>
<feature type="domain" description="HTH tetR-type" evidence="4">
    <location>
        <begin position="13"/>
        <end position="73"/>
    </location>
</feature>
<dbReference type="EMBL" id="LVXG01000067">
    <property type="protein sequence ID" value="OQP40733.1"/>
    <property type="molecule type" value="Genomic_DNA"/>
</dbReference>
<dbReference type="SUPFAM" id="SSF48498">
    <property type="entry name" value="Tetracyclin repressor-like, C-terminal domain"/>
    <property type="match status" value="1"/>
</dbReference>
<dbReference type="InterPro" id="IPR023772">
    <property type="entry name" value="DNA-bd_HTH_TetR-type_CS"/>
</dbReference>
<dbReference type="STRING" id="354355.SAMN05660816_04253"/>